<reference evidence="1 2" key="1">
    <citation type="submission" date="2020-08" db="EMBL/GenBank/DDBJ databases">
        <title>Genomic Encyclopedia of Type Strains, Phase IV (KMG-IV): sequencing the most valuable type-strain genomes for metagenomic binning, comparative biology and taxonomic classification.</title>
        <authorList>
            <person name="Goeker M."/>
        </authorList>
    </citation>
    <scope>NUCLEOTIDE SEQUENCE [LARGE SCALE GENOMIC DNA]</scope>
    <source>
        <strain evidence="1 2">DSM 2461</strain>
    </source>
</reference>
<dbReference type="AlphaFoldDB" id="A0A841RAB8"/>
<evidence type="ECO:0000313" key="2">
    <source>
        <dbReference type="Proteomes" id="UP000587760"/>
    </source>
</evidence>
<accession>A0A841RAB8</accession>
<proteinExistence type="predicted"/>
<dbReference type="RefSeq" id="WP_184745054.1">
    <property type="nucleotide sequence ID" value="NZ_JACHGJ010000002.1"/>
</dbReference>
<sequence length="123" mass="13883">MKVIYIDDNKNNLALMGSVVRAMKPPVEFLGTDSVDSFLSYADDSDSLYIIDFTLDGILGDVLYEKLLDIHKCARVIITSAGYISDLKDIFLRFDHKPIAITDRFGAIDIIRKELVESDVQHK</sequence>
<comment type="caution">
    <text evidence="1">The sequence shown here is derived from an EMBL/GenBank/DDBJ whole genome shotgun (WGS) entry which is preliminary data.</text>
</comment>
<evidence type="ECO:0000313" key="1">
    <source>
        <dbReference type="EMBL" id="MBB6479638.1"/>
    </source>
</evidence>
<keyword evidence="2" id="KW-1185">Reference proteome</keyword>
<dbReference type="EMBL" id="JACHGJ010000002">
    <property type="protein sequence ID" value="MBB6479638.1"/>
    <property type="molecule type" value="Genomic_DNA"/>
</dbReference>
<gene>
    <name evidence="1" type="ORF">HNR50_001296</name>
</gene>
<name>A0A841RAB8_9SPIO</name>
<evidence type="ECO:0008006" key="3">
    <source>
        <dbReference type="Google" id="ProtNLM"/>
    </source>
</evidence>
<dbReference type="Proteomes" id="UP000587760">
    <property type="component" value="Unassembled WGS sequence"/>
</dbReference>
<organism evidence="1 2">
    <name type="scientific">Spirochaeta isovalerica</name>
    <dbReference type="NCBI Taxonomy" id="150"/>
    <lineage>
        <taxon>Bacteria</taxon>
        <taxon>Pseudomonadati</taxon>
        <taxon>Spirochaetota</taxon>
        <taxon>Spirochaetia</taxon>
        <taxon>Spirochaetales</taxon>
        <taxon>Spirochaetaceae</taxon>
        <taxon>Spirochaeta</taxon>
    </lineage>
</organism>
<protein>
    <recommendedName>
        <fullName evidence="3">Response regulatory domain-containing protein</fullName>
    </recommendedName>
</protein>